<name>A0A251TCT6_HELAN</name>
<reference evidence="2" key="3">
    <citation type="submission" date="2020-06" db="EMBL/GenBank/DDBJ databases">
        <title>Helianthus annuus Genome sequencing and assembly Release 2.</title>
        <authorList>
            <person name="Gouzy J."/>
            <person name="Langlade N."/>
            <person name="Munos S."/>
        </authorList>
    </citation>
    <scope>NUCLEOTIDE SEQUENCE</scope>
    <source>
        <tissue evidence="2">Leaves</tissue>
    </source>
</reference>
<evidence type="ECO:0000313" key="3">
    <source>
        <dbReference type="EMBL" id="OTG08553.1"/>
    </source>
</evidence>
<protein>
    <submittedName>
        <fullName evidence="3">Uncharacterized protein</fullName>
    </submittedName>
</protein>
<dbReference type="Gramene" id="mRNA:HanXRQr2_Chr11g0503991">
    <property type="protein sequence ID" value="mRNA:HanXRQr2_Chr11g0503991"/>
    <property type="gene ID" value="HanXRQr2_Chr11g0503991"/>
</dbReference>
<evidence type="ECO:0000313" key="2">
    <source>
        <dbReference type="EMBL" id="KAF5783100.1"/>
    </source>
</evidence>
<dbReference type="EMBL" id="MNCJ02000326">
    <property type="protein sequence ID" value="KAF5783100.1"/>
    <property type="molecule type" value="Genomic_DNA"/>
</dbReference>
<reference evidence="2 4" key="1">
    <citation type="journal article" date="2017" name="Nature">
        <title>The sunflower genome provides insights into oil metabolism, flowering and Asterid evolution.</title>
        <authorList>
            <person name="Badouin H."/>
            <person name="Gouzy J."/>
            <person name="Grassa C.J."/>
            <person name="Murat F."/>
            <person name="Staton S.E."/>
            <person name="Cottret L."/>
            <person name="Lelandais-Briere C."/>
            <person name="Owens G.L."/>
            <person name="Carrere S."/>
            <person name="Mayjonade B."/>
            <person name="Legrand L."/>
            <person name="Gill N."/>
            <person name="Kane N.C."/>
            <person name="Bowers J.E."/>
            <person name="Hubner S."/>
            <person name="Bellec A."/>
            <person name="Berard A."/>
            <person name="Berges H."/>
            <person name="Blanchet N."/>
            <person name="Boniface M.C."/>
            <person name="Brunel D."/>
            <person name="Catrice O."/>
            <person name="Chaidir N."/>
            <person name="Claudel C."/>
            <person name="Donnadieu C."/>
            <person name="Faraut T."/>
            <person name="Fievet G."/>
            <person name="Helmstetter N."/>
            <person name="King M."/>
            <person name="Knapp S.J."/>
            <person name="Lai Z."/>
            <person name="Le Paslier M.C."/>
            <person name="Lippi Y."/>
            <person name="Lorenzon L."/>
            <person name="Mandel J.R."/>
            <person name="Marage G."/>
            <person name="Marchand G."/>
            <person name="Marquand E."/>
            <person name="Bret-Mestries E."/>
            <person name="Morien E."/>
            <person name="Nambeesan S."/>
            <person name="Nguyen T."/>
            <person name="Pegot-Espagnet P."/>
            <person name="Pouilly N."/>
            <person name="Raftis F."/>
            <person name="Sallet E."/>
            <person name="Schiex T."/>
            <person name="Thomas J."/>
            <person name="Vandecasteele C."/>
            <person name="Vares D."/>
            <person name="Vear F."/>
            <person name="Vautrin S."/>
            <person name="Crespi M."/>
            <person name="Mangin B."/>
            <person name="Burke J.M."/>
            <person name="Salse J."/>
            <person name="Munos S."/>
            <person name="Vincourt P."/>
            <person name="Rieseberg L.H."/>
            <person name="Langlade N.B."/>
        </authorList>
    </citation>
    <scope>NUCLEOTIDE SEQUENCE [LARGE SCALE GENOMIC DNA]</scope>
    <source>
        <strain evidence="4">cv. SF193</strain>
        <tissue evidence="2">Leaves</tissue>
    </source>
</reference>
<reference evidence="3" key="2">
    <citation type="submission" date="2017-02" db="EMBL/GenBank/DDBJ databases">
        <title>Sunflower complete genome.</title>
        <authorList>
            <person name="Langlade N."/>
            <person name="Munos S."/>
        </authorList>
    </citation>
    <scope>NUCLEOTIDE SEQUENCE [LARGE SCALE GENOMIC DNA]</scope>
    <source>
        <tissue evidence="3">Leaves</tissue>
    </source>
</reference>
<dbReference type="Proteomes" id="UP000215914">
    <property type="component" value="Chromosome 11"/>
</dbReference>
<organism evidence="3 4">
    <name type="scientific">Helianthus annuus</name>
    <name type="common">Common sunflower</name>
    <dbReference type="NCBI Taxonomy" id="4232"/>
    <lineage>
        <taxon>Eukaryota</taxon>
        <taxon>Viridiplantae</taxon>
        <taxon>Streptophyta</taxon>
        <taxon>Embryophyta</taxon>
        <taxon>Tracheophyta</taxon>
        <taxon>Spermatophyta</taxon>
        <taxon>Magnoliopsida</taxon>
        <taxon>eudicotyledons</taxon>
        <taxon>Gunneridae</taxon>
        <taxon>Pentapetalae</taxon>
        <taxon>asterids</taxon>
        <taxon>campanulids</taxon>
        <taxon>Asterales</taxon>
        <taxon>Asteraceae</taxon>
        <taxon>Asteroideae</taxon>
        <taxon>Heliantheae alliance</taxon>
        <taxon>Heliantheae</taxon>
        <taxon>Helianthus</taxon>
    </lineage>
</organism>
<sequence>MTVLMVSFLFIYLVVLPSSQLNSKRDIGNHLVRQQMEKNVGVGGIEIGPEWCEVNVQVPIKKR</sequence>
<keyword evidence="1" id="KW-0732">Signal</keyword>
<dbReference type="EMBL" id="CM007900">
    <property type="protein sequence ID" value="OTG08553.1"/>
    <property type="molecule type" value="Genomic_DNA"/>
</dbReference>
<feature type="signal peptide" evidence="1">
    <location>
        <begin position="1"/>
        <end position="19"/>
    </location>
</feature>
<proteinExistence type="predicted"/>
<keyword evidence="4" id="KW-1185">Reference proteome</keyword>
<gene>
    <name evidence="3" type="ORF">HannXRQ_Chr11g0343041</name>
    <name evidence="2" type="ORF">HanXRQr2_Chr11g0503991</name>
</gene>
<dbReference type="InParanoid" id="A0A251TCT6"/>
<evidence type="ECO:0000256" key="1">
    <source>
        <dbReference type="SAM" id="SignalP"/>
    </source>
</evidence>
<feature type="chain" id="PRO_5012128851" evidence="1">
    <location>
        <begin position="20"/>
        <end position="63"/>
    </location>
</feature>
<accession>A0A251TCT6</accession>
<evidence type="ECO:0000313" key="4">
    <source>
        <dbReference type="Proteomes" id="UP000215914"/>
    </source>
</evidence>
<dbReference type="AlphaFoldDB" id="A0A251TCT6"/>